<dbReference type="SUPFAM" id="SSF46785">
    <property type="entry name" value="Winged helix' DNA-binding domain"/>
    <property type="match status" value="1"/>
</dbReference>
<dbReference type="PROSITE" id="PS51000">
    <property type="entry name" value="HTH_DEOR_2"/>
    <property type="match status" value="1"/>
</dbReference>
<keyword evidence="1" id="KW-0805">Transcription regulation</keyword>
<gene>
    <name evidence="5" type="ORF">FJR48_06480</name>
</gene>
<dbReference type="Pfam" id="PF08220">
    <property type="entry name" value="HTH_DeoR"/>
    <property type="match status" value="1"/>
</dbReference>
<name>A0A5P8P130_9BACT</name>
<dbReference type="PROSITE" id="PS00894">
    <property type="entry name" value="HTH_DEOR_1"/>
    <property type="match status" value="1"/>
</dbReference>
<dbReference type="Proteomes" id="UP000326944">
    <property type="component" value="Chromosome"/>
</dbReference>
<protein>
    <submittedName>
        <fullName evidence="5">WYL domain-containing protein</fullName>
    </submittedName>
</protein>
<dbReference type="Gene3D" id="1.10.10.10">
    <property type="entry name" value="Winged helix-like DNA-binding domain superfamily/Winged helix DNA-binding domain"/>
    <property type="match status" value="1"/>
</dbReference>
<dbReference type="RefSeq" id="WP_152307332.1">
    <property type="nucleotide sequence ID" value="NZ_CP043617.1"/>
</dbReference>
<dbReference type="PANTHER" id="PTHR34580">
    <property type="match status" value="1"/>
</dbReference>
<organism evidence="5 6">
    <name type="scientific">Sulfurimonas lithotrophica</name>
    <dbReference type="NCBI Taxonomy" id="2590022"/>
    <lineage>
        <taxon>Bacteria</taxon>
        <taxon>Pseudomonadati</taxon>
        <taxon>Campylobacterota</taxon>
        <taxon>Epsilonproteobacteria</taxon>
        <taxon>Campylobacterales</taxon>
        <taxon>Sulfurimonadaceae</taxon>
        <taxon>Sulfurimonas</taxon>
    </lineage>
</organism>
<dbReference type="InterPro" id="IPR051534">
    <property type="entry name" value="CBASS_pafABC_assoc_protein"/>
</dbReference>
<dbReference type="PROSITE" id="PS52050">
    <property type="entry name" value="WYL"/>
    <property type="match status" value="1"/>
</dbReference>
<evidence type="ECO:0000256" key="3">
    <source>
        <dbReference type="ARBA" id="ARBA00023163"/>
    </source>
</evidence>
<proteinExistence type="predicted"/>
<dbReference type="InterPro" id="IPR018356">
    <property type="entry name" value="Tscrpt_reg_HTH_DeoR_CS"/>
</dbReference>
<accession>A0A5P8P130</accession>
<keyword evidence="6" id="KW-1185">Reference proteome</keyword>
<dbReference type="InterPro" id="IPR026881">
    <property type="entry name" value="WYL_dom"/>
</dbReference>
<sequence>MSVSHDKYATRLALIIRKLHNQERPSDDELAEEFNISPRTIRRDMNERLSFLPIKKENGRYMLEGYALGNLSFDDLKNFAAISGIKSLYPTLSNEFISDLLNMKINHTYQINAFGFEKINDRTKEFQKLNVAILHNQTLTFKYNGKPRSVKPYKLINNNGIWYLAGDEDAKIKMYTLQKVQDLCILDKTFKVDKKTLEKIDKNEANWFSEETIEVILEIDKPLIEYYLRRDILPNQTILKQSEEKLTLMTKVTYENEILNIVKHALPHVKISSPTYLQEKLEDILQTYLKRS</sequence>
<reference evidence="5 6" key="1">
    <citation type="submission" date="2019-09" db="EMBL/GenBank/DDBJ databases">
        <title>Sulfurimonas gotlandica sp. nov., a chemoautotrophic and psychrotolerant epsilonproteobacterium isolated from a pelagic redoxcline, and an emended description of the genus Sulfurimonas.</title>
        <authorList>
            <person name="Wang S."/>
            <person name="Jiang L."/>
            <person name="Shao S."/>
        </authorList>
    </citation>
    <scope>NUCLEOTIDE SEQUENCE [LARGE SCALE GENOMIC DNA]</scope>
    <source>
        <strain evidence="5 6">GYSZ_1</strain>
    </source>
</reference>
<keyword evidence="3" id="KW-0804">Transcription</keyword>
<dbReference type="InterPro" id="IPR001034">
    <property type="entry name" value="DeoR_HTH"/>
</dbReference>
<dbReference type="EMBL" id="CP043617">
    <property type="protein sequence ID" value="QFR49389.1"/>
    <property type="molecule type" value="Genomic_DNA"/>
</dbReference>
<dbReference type="GO" id="GO:0003700">
    <property type="term" value="F:DNA-binding transcription factor activity"/>
    <property type="evidence" value="ECO:0007669"/>
    <property type="project" value="InterPro"/>
</dbReference>
<dbReference type="InterPro" id="IPR036388">
    <property type="entry name" value="WH-like_DNA-bd_sf"/>
</dbReference>
<keyword evidence="2" id="KW-0238">DNA-binding</keyword>
<dbReference type="OrthoDB" id="6521217at2"/>
<evidence type="ECO:0000256" key="1">
    <source>
        <dbReference type="ARBA" id="ARBA00023015"/>
    </source>
</evidence>
<dbReference type="AlphaFoldDB" id="A0A5P8P130"/>
<dbReference type="KEGG" id="sulg:FJR48_06480"/>
<feature type="domain" description="HTH deoR-type" evidence="4">
    <location>
        <begin position="8"/>
        <end position="63"/>
    </location>
</feature>
<dbReference type="GO" id="GO:0003677">
    <property type="term" value="F:DNA binding"/>
    <property type="evidence" value="ECO:0007669"/>
    <property type="project" value="UniProtKB-KW"/>
</dbReference>
<dbReference type="InterPro" id="IPR036390">
    <property type="entry name" value="WH_DNA-bd_sf"/>
</dbReference>
<dbReference type="Pfam" id="PF13280">
    <property type="entry name" value="WYL"/>
    <property type="match status" value="1"/>
</dbReference>
<evidence type="ECO:0000313" key="5">
    <source>
        <dbReference type="EMBL" id="QFR49389.1"/>
    </source>
</evidence>
<evidence type="ECO:0000259" key="4">
    <source>
        <dbReference type="PROSITE" id="PS51000"/>
    </source>
</evidence>
<evidence type="ECO:0000256" key="2">
    <source>
        <dbReference type="ARBA" id="ARBA00023125"/>
    </source>
</evidence>
<evidence type="ECO:0000313" key="6">
    <source>
        <dbReference type="Proteomes" id="UP000326944"/>
    </source>
</evidence>
<dbReference type="PANTHER" id="PTHR34580:SF1">
    <property type="entry name" value="PROTEIN PAFC"/>
    <property type="match status" value="1"/>
</dbReference>